<reference evidence="1 2" key="1">
    <citation type="journal article" date="2018" name="ISME J.">
        <title>A methanotrophic archaeon couples anaerobic oxidation of methane to Fe(III) reduction.</title>
        <authorList>
            <person name="Cai C."/>
            <person name="Leu A.O."/>
            <person name="Xie G.J."/>
            <person name="Guo J."/>
            <person name="Feng Y."/>
            <person name="Zhao J.X."/>
            <person name="Tyson G.W."/>
            <person name="Yuan Z."/>
            <person name="Hu S."/>
        </authorList>
    </citation>
    <scope>NUCLEOTIDE SEQUENCE [LARGE SCALE GENOMIC DNA]</scope>
    <source>
        <strain evidence="1">FeB_12</strain>
    </source>
</reference>
<name>A0A855X646_9BACT</name>
<evidence type="ECO:0008006" key="3">
    <source>
        <dbReference type="Google" id="ProtNLM"/>
    </source>
</evidence>
<protein>
    <recommendedName>
        <fullName evidence="3">T9SS type A sorting domain-containing protein</fullName>
    </recommendedName>
</protein>
<dbReference type="InterPro" id="IPR015943">
    <property type="entry name" value="WD40/YVTN_repeat-like_dom_sf"/>
</dbReference>
<dbReference type="SUPFAM" id="SSF50952">
    <property type="entry name" value="Soluble quinoprotein glucose dehydrogenase"/>
    <property type="match status" value="1"/>
</dbReference>
<dbReference type="Gene3D" id="2.130.10.10">
    <property type="entry name" value="YVTN repeat-like/Quinoprotein amine dehydrogenase"/>
    <property type="match status" value="3"/>
</dbReference>
<dbReference type="SUPFAM" id="SSF63829">
    <property type="entry name" value="Calcium-dependent phosphotriesterase"/>
    <property type="match status" value="1"/>
</dbReference>
<dbReference type="Proteomes" id="UP000250918">
    <property type="component" value="Unassembled WGS sequence"/>
</dbReference>
<sequence>MLLIATSTAAEDDWVTYTSANLARRMLISHDSLFVVTSGGVLITEPDLMSQGKILTNLDGLGTTDLTDIIQDAQGQKWIAADGRLLKFSPNATEQFLFQDNENNLIRLQCLADDGNYVWVGYPAGVVLFNKAQDGGLIQDSYQMFGSLPASPSVSDVLIVGDSIWLATSAGLAVADKSDPRLLKLSSSWKSFNVISNPELGSATVRRLAWFKNQLLAATSSGLFRLDRLATDTVFTELAFNPTSNFTDLRIERDTLFTFSSDGLGVMVDSTAIPLSVSGLPSAAATGAGNGAHFWVGSTNSGIYRSDTQGVYSRYEFTGMPDNDVVDVAISEKNHVNVAFSRKPMAEMVDDQWVSQSYSVGSFATRLFAGQSGTRWAGTFGAGMWKIGNGTPQRFDTTGTTLRGNNDPGGKNYIVITGIAGDGPHLFVSCFRAYDGNPIAFARLDQVDSRSGWGAFGTVNGITDTFIVDLDYGGGYLAAATDANGLYLYFVGPDPFDISDDTCHYLNHANSGLRSDIVRVVKFAPDSSLWVGTNYGLSHYDRGIDRFVDVNLPAGIGPDITDIDFDSRGVLWVSARNGIARFDQSSGAFRTIHAISSGLVSDDVRSLTVNRNSGDLWVGTSAGVSELRFPVTSLTESIDSVWAFPNPFVISSSADSLSVNYAFPGTVSIFDVSGALVDEFPVRAGWHGTNRAGKPVASGVYLFVIQNATGQVGRGKFLLVRQ</sequence>
<gene>
    <name evidence="1" type="ORF">C3F09_02865</name>
</gene>
<dbReference type="InterPro" id="IPR011041">
    <property type="entry name" value="Quinoprot_gluc/sorb_DH_b-prop"/>
</dbReference>
<comment type="caution">
    <text evidence="1">The sequence shown here is derived from an EMBL/GenBank/DDBJ whole genome shotgun (WGS) entry which is preliminary data.</text>
</comment>
<evidence type="ECO:0000313" key="1">
    <source>
        <dbReference type="EMBL" id="PWB75320.1"/>
    </source>
</evidence>
<evidence type="ECO:0000313" key="2">
    <source>
        <dbReference type="Proteomes" id="UP000250918"/>
    </source>
</evidence>
<dbReference type="EMBL" id="PQAP01000011">
    <property type="protein sequence ID" value="PWB75320.1"/>
    <property type="molecule type" value="Genomic_DNA"/>
</dbReference>
<dbReference type="AlphaFoldDB" id="A0A855X646"/>
<organism evidence="1 2">
    <name type="scientific">candidate division GN15 bacterium</name>
    <dbReference type="NCBI Taxonomy" id="2072418"/>
    <lineage>
        <taxon>Bacteria</taxon>
        <taxon>candidate division GN15</taxon>
    </lineage>
</organism>
<accession>A0A855X646</accession>
<proteinExistence type="predicted"/>